<dbReference type="InterPro" id="IPR017900">
    <property type="entry name" value="4Fe4S_Fe_S_CS"/>
</dbReference>
<gene>
    <name evidence="6" type="ORF">DCCM_3878</name>
</gene>
<dbReference type="PANTHER" id="PTHR43687:SF1">
    <property type="entry name" value="FERREDOXIN III"/>
    <property type="match status" value="1"/>
</dbReference>
<evidence type="ECO:0000256" key="2">
    <source>
        <dbReference type="ARBA" id="ARBA00022723"/>
    </source>
</evidence>
<dbReference type="GO" id="GO:0051539">
    <property type="term" value="F:4 iron, 4 sulfur cluster binding"/>
    <property type="evidence" value="ECO:0007669"/>
    <property type="project" value="UniProtKB-KW"/>
</dbReference>
<dbReference type="OrthoDB" id="9803192at2"/>
<evidence type="ECO:0000313" key="7">
    <source>
        <dbReference type="Proteomes" id="UP000239549"/>
    </source>
</evidence>
<evidence type="ECO:0000256" key="1">
    <source>
        <dbReference type="ARBA" id="ARBA00022485"/>
    </source>
</evidence>
<sequence>MRRPHHGHRQNATAYIAINTGLCEACWKCVSVCPKGVLGKVNFIFHKHVRIVNPKNCAGCLACEKACRAGAIISLKGSKLAPYYIF</sequence>
<dbReference type="Gene3D" id="3.30.70.20">
    <property type="match status" value="1"/>
</dbReference>
<keyword evidence="7" id="KW-1185">Reference proteome</keyword>
<dbReference type="Pfam" id="PF13237">
    <property type="entry name" value="Fer4_10"/>
    <property type="match status" value="1"/>
</dbReference>
<evidence type="ECO:0000259" key="5">
    <source>
        <dbReference type="PROSITE" id="PS51379"/>
    </source>
</evidence>
<reference evidence="7" key="1">
    <citation type="submission" date="2018-02" db="EMBL/GenBank/DDBJ databases">
        <title>Genome sequence of Desulfocucumis palustris strain NAW-5.</title>
        <authorList>
            <person name="Watanabe M."/>
            <person name="Kojima H."/>
            <person name="Fukui M."/>
        </authorList>
    </citation>
    <scope>NUCLEOTIDE SEQUENCE [LARGE SCALE GENOMIC DNA]</scope>
    <source>
        <strain evidence="7">NAW-5</strain>
    </source>
</reference>
<accession>A0A2L2XET9</accession>
<evidence type="ECO:0000256" key="4">
    <source>
        <dbReference type="ARBA" id="ARBA00023014"/>
    </source>
</evidence>
<dbReference type="InterPro" id="IPR050572">
    <property type="entry name" value="Fe-S_Ferredoxin"/>
</dbReference>
<feature type="domain" description="4Fe-4S ferredoxin-type" evidence="5">
    <location>
        <begin position="14"/>
        <end position="43"/>
    </location>
</feature>
<dbReference type="InterPro" id="IPR017896">
    <property type="entry name" value="4Fe4S_Fe-S-bd"/>
</dbReference>
<dbReference type="PANTHER" id="PTHR43687">
    <property type="entry name" value="ADENYLYLSULFATE REDUCTASE, BETA SUBUNIT"/>
    <property type="match status" value="1"/>
</dbReference>
<protein>
    <submittedName>
        <fullName evidence="6">Iron-sulfur cluster-binding protein</fullName>
    </submittedName>
</protein>
<dbReference type="AlphaFoldDB" id="A0A2L2XET9"/>
<dbReference type="GO" id="GO:0046872">
    <property type="term" value="F:metal ion binding"/>
    <property type="evidence" value="ECO:0007669"/>
    <property type="project" value="UniProtKB-KW"/>
</dbReference>
<name>A0A2L2XET9_9FIRM</name>
<dbReference type="RefSeq" id="WP_104372937.1">
    <property type="nucleotide sequence ID" value="NZ_BFAV01000150.1"/>
</dbReference>
<dbReference type="PROSITE" id="PS00198">
    <property type="entry name" value="4FE4S_FER_1"/>
    <property type="match status" value="1"/>
</dbReference>
<keyword evidence="2" id="KW-0479">Metal-binding</keyword>
<feature type="domain" description="4Fe-4S ferredoxin-type" evidence="5">
    <location>
        <begin position="47"/>
        <end position="78"/>
    </location>
</feature>
<dbReference type="Proteomes" id="UP000239549">
    <property type="component" value="Unassembled WGS sequence"/>
</dbReference>
<evidence type="ECO:0000256" key="3">
    <source>
        <dbReference type="ARBA" id="ARBA00023004"/>
    </source>
</evidence>
<dbReference type="EMBL" id="BFAV01000150">
    <property type="protein sequence ID" value="GBF34758.1"/>
    <property type="molecule type" value="Genomic_DNA"/>
</dbReference>
<dbReference type="PROSITE" id="PS51379">
    <property type="entry name" value="4FE4S_FER_2"/>
    <property type="match status" value="2"/>
</dbReference>
<evidence type="ECO:0000313" key="6">
    <source>
        <dbReference type="EMBL" id="GBF34758.1"/>
    </source>
</evidence>
<dbReference type="SUPFAM" id="SSF54862">
    <property type="entry name" value="4Fe-4S ferredoxins"/>
    <property type="match status" value="1"/>
</dbReference>
<comment type="caution">
    <text evidence="6">The sequence shown here is derived from an EMBL/GenBank/DDBJ whole genome shotgun (WGS) entry which is preliminary data.</text>
</comment>
<proteinExistence type="predicted"/>
<organism evidence="6 7">
    <name type="scientific">Desulfocucumis palustris</name>
    <dbReference type="NCBI Taxonomy" id="1898651"/>
    <lineage>
        <taxon>Bacteria</taxon>
        <taxon>Bacillati</taxon>
        <taxon>Bacillota</taxon>
        <taxon>Clostridia</taxon>
        <taxon>Eubacteriales</taxon>
        <taxon>Desulfocucumaceae</taxon>
        <taxon>Desulfocucumis</taxon>
    </lineage>
</organism>
<keyword evidence="4" id="KW-0411">Iron-sulfur</keyword>
<keyword evidence="1" id="KW-0004">4Fe-4S</keyword>
<keyword evidence="3" id="KW-0408">Iron</keyword>